<evidence type="ECO:0000259" key="2">
    <source>
        <dbReference type="Pfam" id="PF03205"/>
    </source>
</evidence>
<keyword evidence="4" id="KW-1185">Reference proteome</keyword>
<evidence type="ECO:0000313" key="4">
    <source>
        <dbReference type="Proteomes" id="UP000198892"/>
    </source>
</evidence>
<dbReference type="PANTHER" id="PTHR40072">
    <property type="entry name" value="MOLYBDOPTERIN-GUANINE DINUCLEOTIDE BIOSYNTHESIS ADAPTER PROTEIN-RELATED"/>
    <property type="match status" value="1"/>
</dbReference>
<name>A0A1I5LKR4_9BACI</name>
<dbReference type="InterPro" id="IPR052539">
    <property type="entry name" value="MGD_biosynthesis_adapter"/>
</dbReference>
<feature type="domain" description="Molybdopterin-guanine dinucleotide biosynthesis protein B (MobB)" evidence="2">
    <location>
        <begin position="9"/>
        <end position="139"/>
    </location>
</feature>
<feature type="region of interest" description="Disordered" evidence="1">
    <location>
        <begin position="40"/>
        <end position="62"/>
    </location>
</feature>
<dbReference type="SUPFAM" id="SSF52540">
    <property type="entry name" value="P-loop containing nucleoside triphosphate hydrolases"/>
    <property type="match status" value="1"/>
</dbReference>
<proteinExistence type="predicted"/>
<organism evidence="3 4">
    <name type="scientific">Salibacterium halotolerans</name>
    <dbReference type="NCBI Taxonomy" id="1884432"/>
    <lineage>
        <taxon>Bacteria</taxon>
        <taxon>Bacillati</taxon>
        <taxon>Bacillota</taxon>
        <taxon>Bacilli</taxon>
        <taxon>Bacillales</taxon>
        <taxon>Bacillaceae</taxon>
    </lineage>
</organism>
<dbReference type="AlphaFoldDB" id="A0A1I5LKR4"/>
<dbReference type="EMBL" id="FOXD01000001">
    <property type="protein sequence ID" value="SFO97727.1"/>
    <property type="molecule type" value="Genomic_DNA"/>
</dbReference>
<evidence type="ECO:0000313" key="3">
    <source>
        <dbReference type="EMBL" id="SFO97727.1"/>
    </source>
</evidence>
<reference evidence="4" key="1">
    <citation type="submission" date="2016-10" db="EMBL/GenBank/DDBJ databases">
        <authorList>
            <person name="Varghese N."/>
            <person name="Submissions S."/>
        </authorList>
    </citation>
    <scope>NUCLEOTIDE SEQUENCE [LARGE SCALE GENOMIC DNA]</scope>
    <source>
        <strain evidence="4">S7</strain>
    </source>
</reference>
<accession>A0A1I5LKR4</accession>
<dbReference type="InterPro" id="IPR027417">
    <property type="entry name" value="P-loop_NTPase"/>
</dbReference>
<sequence>MAMGQYCPVLQVVGYQGSGKTTLMEKLIQRAARSGMKTAALKHHGHTGNLKRPDSHPKDSMRHKQAGAFLAAASGSGQLQLEVDTSPDLQELLTFYRYFNPDIIFVEGYKQEHYPKVVLLQSIRDISLLRECSNVTCAVTSISLQEKIDVPCFFRSDDKHYLDFILNEMEVADDNGSLRNHKPTDFC</sequence>
<dbReference type="PANTHER" id="PTHR40072:SF1">
    <property type="entry name" value="MOLYBDOPTERIN-GUANINE DINUCLEOTIDE BIOSYNTHESIS ADAPTER PROTEIN"/>
    <property type="match status" value="1"/>
</dbReference>
<dbReference type="OrthoDB" id="9786803at2"/>
<feature type="compositionally biased region" description="Basic and acidic residues" evidence="1">
    <location>
        <begin position="51"/>
        <end position="62"/>
    </location>
</feature>
<dbReference type="Gene3D" id="3.40.50.300">
    <property type="entry name" value="P-loop containing nucleotide triphosphate hydrolases"/>
    <property type="match status" value="1"/>
</dbReference>
<dbReference type="GO" id="GO:0006777">
    <property type="term" value="P:Mo-molybdopterin cofactor biosynthetic process"/>
    <property type="evidence" value="ECO:0007669"/>
    <property type="project" value="InterPro"/>
</dbReference>
<evidence type="ECO:0000256" key="1">
    <source>
        <dbReference type="SAM" id="MobiDB-lite"/>
    </source>
</evidence>
<protein>
    <submittedName>
        <fullName evidence="3">Molybdopterin-guanine dinucleotide biosynthesis protein B</fullName>
    </submittedName>
</protein>
<dbReference type="GO" id="GO:0005525">
    <property type="term" value="F:GTP binding"/>
    <property type="evidence" value="ECO:0007669"/>
    <property type="project" value="InterPro"/>
</dbReference>
<dbReference type="InterPro" id="IPR004435">
    <property type="entry name" value="MobB_dom"/>
</dbReference>
<dbReference type="CDD" id="cd03116">
    <property type="entry name" value="MobB"/>
    <property type="match status" value="1"/>
</dbReference>
<dbReference type="STRING" id="1884432.SAMN05518683_101273"/>
<dbReference type="Proteomes" id="UP000198892">
    <property type="component" value="Unassembled WGS sequence"/>
</dbReference>
<gene>
    <name evidence="3" type="ORF">SAMN05518683_101273</name>
</gene>
<dbReference type="NCBIfam" id="TIGR00176">
    <property type="entry name" value="mobB"/>
    <property type="match status" value="1"/>
</dbReference>
<dbReference type="Pfam" id="PF03205">
    <property type="entry name" value="MobB"/>
    <property type="match status" value="1"/>
</dbReference>